<reference evidence="1 2" key="1">
    <citation type="submission" date="2020-10" db="EMBL/GenBank/DDBJ databases">
        <title>Complete genome sequence of Paludibaculum fermentans P105T, a facultatively anaerobic acidobacterium capable of dissimilatory Fe(III) reduction.</title>
        <authorList>
            <person name="Dedysh S.N."/>
            <person name="Beletsky A.V."/>
            <person name="Kulichevskaya I.S."/>
            <person name="Mardanov A.V."/>
            <person name="Ravin N.V."/>
        </authorList>
    </citation>
    <scope>NUCLEOTIDE SEQUENCE [LARGE SCALE GENOMIC DNA]</scope>
    <source>
        <strain evidence="1 2">P105</strain>
    </source>
</reference>
<proteinExistence type="predicted"/>
<dbReference type="KEGG" id="pfer:IRI77_33710"/>
<evidence type="ECO:0000313" key="1">
    <source>
        <dbReference type="EMBL" id="QOY87655.1"/>
    </source>
</evidence>
<evidence type="ECO:0000313" key="2">
    <source>
        <dbReference type="Proteomes" id="UP000593892"/>
    </source>
</evidence>
<dbReference type="AlphaFoldDB" id="A0A7S7SL26"/>
<sequence>MPAFRVLIIGGSGQVGAAVVRALVALPSCAEVVMVNRKATPLAASDRLRQVILDTGAAGFPAEVTKLAMSMRALGNPVYGASCVGVGKGSAQWTEEELKALELGVAGGFARGCHNGGIERFALLSAVGSNSKSRIRYVRVMGLKEEKVAAIGFKRLAIFRPGIIGGNVHTPAYVAWLGRLIPGRFGTIEQDDIGRAFAAEFTNSTTTGVAYFENGAMKQRSRALTR</sequence>
<dbReference type="PANTHER" id="PTHR14097">
    <property type="entry name" value="OXIDOREDUCTASE HTATIP2"/>
    <property type="match status" value="1"/>
</dbReference>
<dbReference type="Gene3D" id="3.40.50.720">
    <property type="entry name" value="NAD(P)-binding Rossmann-like Domain"/>
    <property type="match status" value="1"/>
</dbReference>
<accession>A0A7S7SL26</accession>
<dbReference type="Proteomes" id="UP000593892">
    <property type="component" value="Chromosome"/>
</dbReference>
<dbReference type="SUPFAM" id="SSF51735">
    <property type="entry name" value="NAD(P)-binding Rossmann-fold domains"/>
    <property type="match status" value="1"/>
</dbReference>
<protein>
    <recommendedName>
        <fullName evidence="3">NAD(P)-binding domain-containing protein</fullName>
    </recommendedName>
</protein>
<keyword evidence="2" id="KW-1185">Reference proteome</keyword>
<gene>
    <name evidence="1" type="ORF">IRI77_33710</name>
</gene>
<organism evidence="1 2">
    <name type="scientific">Paludibaculum fermentans</name>
    <dbReference type="NCBI Taxonomy" id="1473598"/>
    <lineage>
        <taxon>Bacteria</taxon>
        <taxon>Pseudomonadati</taxon>
        <taxon>Acidobacteriota</taxon>
        <taxon>Terriglobia</taxon>
        <taxon>Bryobacterales</taxon>
        <taxon>Bryobacteraceae</taxon>
        <taxon>Paludibaculum</taxon>
    </lineage>
</organism>
<name>A0A7S7SL26_PALFE</name>
<dbReference type="EMBL" id="CP063849">
    <property type="protein sequence ID" value="QOY87655.1"/>
    <property type="molecule type" value="Genomic_DNA"/>
</dbReference>
<dbReference type="InterPro" id="IPR036291">
    <property type="entry name" value="NAD(P)-bd_dom_sf"/>
</dbReference>
<dbReference type="PANTHER" id="PTHR14097:SF7">
    <property type="entry name" value="OXIDOREDUCTASE HTATIP2"/>
    <property type="match status" value="1"/>
</dbReference>
<evidence type="ECO:0008006" key="3">
    <source>
        <dbReference type="Google" id="ProtNLM"/>
    </source>
</evidence>
<dbReference type="RefSeq" id="WP_194449322.1">
    <property type="nucleotide sequence ID" value="NZ_CP063849.1"/>
</dbReference>